<dbReference type="GeneID" id="37879397"/>
<dbReference type="Pfam" id="PF00011">
    <property type="entry name" value="HSP20"/>
    <property type="match status" value="1"/>
</dbReference>
<evidence type="ECO:0000256" key="1">
    <source>
        <dbReference type="PROSITE-ProRule" id="PRU00285"/>
    </source>
</evidence>
<gene>
    <name evidence="5" type="ORF">AArcSl_3030</name>
</gene>
<evidence type="ECO:0000256" key="3">
    <source>
        <dbReference type="SAM" id="MobiDB-lite"/>
    </source>
</evidence>
<feature type="compositionally biased region" description="Acidic residues" evidence="3">
    <location>
        <begin position="76"/>
        <end position="88"/>
    </location>
</feature>
<dbReference type="PANTHER" id="PTHR11527">
    <property type="entry name" value="HEAT-SHOCK PROTEIN 20 FAMILY MEMBER"/>
    <property type="match status" value="1"/>
</dbReference>
<dbReference type="SUPFAM" id="SSF49764">
    <property type="entry name" value="HSP20-like chaperones"/>
    <property type="match status" value="1"/>
</dbReference>
<organism evidence="5 6">
    <name type="scientific">Halalkaliarchaeum desulfuricum</name>
    <dbReference type="NCBI Taxonomy" id="2055893"/>
    <lineage>
        <taxon>Archaea</taxon>
        <taxon>Methanobacteriati</taxon>
        <taxon>Methanobacteriota</taxon>
        <taxon>Stenosarchaea group</taxon>
        <taxon>Halobacteria</taxon>
        <taxon>Halobacteriales</taxon>
        <taxon>Haloferacaceae</taxon>
        <taxon>Halalkaliarchaeum</taxon>
    </lineage>
</organism>
<dbReference type="Proteomes" id="UP000263012">
    <property type="component" value="Chromosome"/>
</dbReference>
<dbReference type="InterPro" id="IPR008978">
    <property type="entry name" value="HSP20-like_chaperone"/>
</dbReference>
<dbReference type="InterPro" id="IPR031107">
    <property type="entry name" value="Small_HSP"/>
</dbReference>
<accession>A0A343TNG9</accession>
<dbReference type="RefSeq" id="WP_119821142.1">
    <property type="nucleotide sequence ID" value="NZ_CP025066.1"/>
</dbReference>
<dbReference type="Gene3D" id="2.60.40.790">
    <property type="match status" value="1"/>
</dbReference>
<dbReference type="AlphaFoldDB" id="A0A343TNG9"/>
<evidence type="ECO:0000256" key="2">
    <source>
        <dbReference type="RuleBase" id="RU003616"/>
    </source>
</evidence>
<dbReference type="CDD" id="cd06464">
    <property type="entry name" value="ACD_sHsps-like"/>
    <property type="match status" value="1"/>
</dbReference>
<name>A0A343TNG9_9EURY</name>
<protein>
    <submittedName>
        <fullName evidence="5">Hsp20-type chaperone</fullName>
    </submittedName>
</protein>
<evidence type="ECO:0000313" key="5">
    <source>
        <dbReference type="EMBL" id="AUX10641.1"/>
    </source>
</evidence>
<feature type="region of interest" description="Disordered" evidence="3">
    <location>
        <begin position="71"/>
        <end position="102"/>
    </location>
</feature>
<proteinExistence type="inferred from homology"/>
<dbReference type="InterPro" id="IPR002068">
    <property type="entry name" value="A-crystallin/Hsp20_dom"/>
</dbReference>
<sequence>MTDRDPFGEIDELFERLNRELDQLGGQLDTGLPGRGVKVDLAEHDEELVVTADLPGYEKDDIEVTVQERTLTIEADREEETEREDEGDDGPRYHRRERSRTAVSRRIRLPVEVDRADAKARYANGVLTITLPKLTADEGGHTIDVS</sequence>
<keyword evidence="6" id="KW-1185">Reference proteome</keyword>
<dbReference type="EMBL" id="CP025066">
    <property type="protein sequence ID" value="AUX10641.1"/>
    <property type="molecule type" value="Genomic_DNA"/>
</dbReference>
<comment type="similarity">
    <text evidence="1 2">Belongs to the small heat shock protein (HSP20) family.</text>
</comment>
<dbReference type="KEGG" id="hdf:AArcSl_3030"/>
<evidence type="ECO:0000313" key="6">
    <source>
        <dbReference type="Proteomes" id="UP000263012"/>
    </source>
</evidence>
<reference evidence="6" key="1">
    <citation type="submission" date="2017-11" db="EMBL/GenBank/DDBJ databases">
        <title>Phenotypic and genomic properties of facultatively anaerobic sulfur-reducing natronoarchaea from hypersaline soda lakes.</title>
        <authorList>
            <person name="Sorokin D.Y."/>
            <person name="Kublanov I.V."/>
            <person name="Roman P."/>
            <person name="Sinninghe Damste J.S."/>
            <person name="Golyshin P.N."/>
            <person name="Rojo D."/>
            <person name="Ciordia S."/>
            <person name="Mena M.D.C."/>
            <person name="Ferrer M."/>
            <person name="Messina E."/>
            <person name="Smedile F."/>
            <person name="La Spada G."/>
            <person name="La Cono V."/>
            <person name="Yakimov M.M."/>
        </authorList>
    </citation>
    <scope>NUCLEOTIDE SEQUENCE [LARGE SCALE GENOMIC DNA]</scope>
    <source>
        <strain evidence="6">AArc-Sl</strain>
    </source>
</reference>
<dbReference type="OrthoDB" id="198277at2157"/>
<feature type="compositionally biased region" description="Basic residues" evidence="3">
    <location>
        <begin position="93"/>
        <end position="102"/>
    </location>
</feature>
<feature type="domain" description="SHSP" evidence="4">
    <location>
        <begin position="30"/>
        <end position="146"/>
    </location>
</feature>
<dbReference type="PROSITE" id="PS01031">
    <property type="entry name" value="SHSP"/>
    <property type="match status" value="1"/>
</dbReference>
<evidence type="ECO:0000259" key="4">
    <source>
        <dbReference type="PROSITE" id="PS01031"/>
    </source>
</evidence>